<evidence type="ECO:0000256" key="11">
    <source>
        <dbReference type="ARBA" id="ARBA00023098"/>
    </source>
</evidence>
<dbReference type="GO" id="GO:0016758">
    <property type="term" value="F:hexosyltransferase activity"/>
    <property type="evidence" value="ECO:0007669"/>
    <property type="project" value="UniProtKB-ARBA"/>
</dbReference>
<evidence type="ECO:0000256" key="8">
    <source>
        <dbReference type="ARBA" id="ARBA00022798"/>
    </source>
</evidence>
<keyword evidence="6 21" id="KW-0808">Transferase</keyword>
<comment type="caution">
    <text evidence="21">The sequence shown here is derived from an EMBL/GenBank/DDBJ whole genome shotgun (WGS) entry which is preliminary data.</text>
</comment>
<evidence type="ECO:0000256" key="7">
    <source>
        <dbReference type="ARBA" id="ARBA00022692"/>
    </source>
</evidence>
<keyword evidence="12 18" id="KW-0472">Membrane</keyword>
<dbReference type="Proteomes" id="UP000029738">
    <property type="component" value="Unassembled WGS sequence"/>
</dbReference>
<evidence type="ECO:0000256" key="16">
    <source>
        <dbReference type="ARBA" id="ARBA00068721"/>
    </source>
</evidence>
<dbReference type="SUPFAM" id="SSF53448">
    <property type="entry name" value="Nucleotide-diphospho-sugar transferases"/>
    <property type="match status" value="1"/>
</dbReference>
<keyword evidence="8" id="KW-0319">Glycerol metabolism</keyword>
<dbReference type="PANTHER" id="PTHR43867:SF2">
    <property type="entry name" value="CELLULOSE SYNTHASE CATALYTIC SUBUNIT A [UDP-FORMING]"/>
    <property type="match status" value="1"/>
</dbReference>
<dbReference type="InterPro" id="IPR050321">
    <property type="entry name" value="Glycosyltr_2/OpgH_subfam"/>
</dbReference>
<keyword evidence="22" id="KW-1185">Reference proteome</keyword>
<dbReference type="EC" id="2.4.1.336" evidence="15"/>
<gene>
    <name evidence="21" type="ORF">DA73_0210135</name>
    <name evidence="20" type="ORF">DA73_0400038715</name>
</gene>
<comment type="subcellular location">
    <subcellularLocation>
        <location evidence="2">Membrane</location>
        <topology evidence="2">Multi-pass membrane protein</topology>
    </subcellularLocation>
</comment>
<dbReference type="AlphaFoldDB" id="A0A0C1NB83"/>
<evidence type="ECO:0000256" key="9">
    <source>
        <dbReference type="ARBA" id="ARBA00022842"/>
    </source>
</evidence>
<name>A0A0C1NB83_9CYAN</name>
<evidence type="ECO:0000313" key="22">
    <source>
        <dbReference type="Proteomes" id="UP000029738"/>
    </source>
</evidence>
<dbReference type="PANTHER" id="PTHR43867">
    <property type="entry name" value="CELLULOSE SYNTHASE CATALYTIC SUBUNIT A [UDP-FORMING]"/>
    <property type="match status" value="1"/>
</dbReference>
<feature type="transmembrane region" description="Helical" evidence="18">
    <location>
        <begin position="373"/>
        <end position="396"/>
    </location>
</feature>
<evidence type="ECO:0000256" key="15">
    <source>
        <dbReference type="ARBA" id="ARBA00066964"/>
    </source>
</evidence>
<keyword evidence="7 18" id="KW-0812">Transmembrane</keyword>
<dbReference type="GO" id="GO:0005886">
    <property type="term" value="C:plasma membrane"/>
    <property type="evidence" value="ECO:0007669"/>
    <property type="project" value="TreeGrafter"/>
</dbReference>
<proteinExistence type="inferred from homology"/>
<evidence type="ECO:0000256" key="1">
    <source>
        <dbReference type="ARBA" id="ARBA00001946"/>
    </source>
</evidence>
<organism evidence="21">
    <name type="scientific">Tolypothrix bouteillei VB521301</name>
    <dbReference type="NCBI Taxonomy" id="1479485"/>
    <lineage>
        <taxon>Bacteria</taxon>
        <taxon>Bacillati</taxon>
        <taxon>Cyanobacteriota</taxon>
        <taxon>Cyanophyceae</taxon>
        <taxon>Nostocales</taxon>
        <taxon>Tolypothrichaceae</taxon>
        <taxon>Tolypothrix</taxon>
    </lineage>
</organism>
<evidence type="ECO:0000256" key="6">
    <source>
        <dbReference type="ARBA" id="ARBA00022679"/>
    </source>
</evidence>
<evidence type="ECO:0000256" key="4">
    <source>
        <dbReference type="ARBA" id="ARBA00022516"/>
    </source>
</evidence>
<evidence type="ECO:0000313" key="21">
    <source>
        <dbReference type="EMBL" id="KIE11982.1"/>
    </source>
</evidence>
<evidence type="ECO:0000259" key="19">
    <source>
        <dbReference type="Pfam" id="PF00535"/>
    </source>
</evidence>
<protein>
    <recommendedName>
        <fullName evidence="16">Beta-monoglucosyldiacylglycerol synthase</fullName>
        <ecNumber evidence="15">2.4.1.336</ecNumber>
    </recommendedName>
    <alternativeName>
        <fullName evidence="17">UDP-glucose:1,2-diacylglycerol 3-beta-D-glucosyltransferase</fullName>
    </alternativeName>
</protein>
<keyword evidence="13" id="KW-0119">Carbohydrate metabolism</keyword>
<evidence type="ECO:0000256" key="18">
    <source>
        <dbReference type="SAM" id="Phobius"/>
    </source>
</evidence>
<keyword evidence="5" id="KW-0328">Glycosyltransferase</keyword>
<keyword evidence="9" id="KW-0460">Magnesium</keyword>
<evidence type="ECO:0000256" key="3">
    <source>
        <dbReference type="ARBA" id="ARBA00006739"/>
    </source>
</evidence>
<reference evidence="20" key="2">
    <citation type="submission" date="2019-11" db="EMBL/GenBank/DDBJ databases">
        <title>Improved Assembly of Tolypothrix boutellei genome.</title>
        <authorList>
            <person name="Sarangi A.N."/>
            <person name="Mukherjee M."/>
            <person name="Ghosh S."/>
            <person name="Singh D."/>
            <person name="Das A."/>
            <person name="Kant S."/>
            <person name="Prusty A."/>
            <person name="Tripathy S."/>
        </authorList>
    </citation>
    <scope>NUCLEOTIDE SEQUENCE</scope>
    <source>
        <strain evidence="20">VB521301</strain>
    </source>
</reference>
<dbReference type="Pfam" id="PF00535">
    <property type="entry name" value="Glycos_transf_2"/>
    <property type="match status" value="1"/>
</dbReference>
<evidence type="ECO:0000256" key="2">
    <source>
        <dbReference type="ARBA" id="ARBA00004141"/>
    </source>
</evidence>
<dbReference type="GO" id="GO:0046467">
    <property type="term" value="P:membrane lipid biosynthetic process"/>
    <property type="evidence" value="ECO:0007669"/>
    <property type="project" value="UniProtKB-ARBA"/>
</dbReference>
<dbReference type="RefSeq" id="WP_038081572.1">
    <property type="nucleotide sequence ID" value="NZ_JHEG04000001.1"/>
</dbReference>
<keyword evidence="4" id="KW-0444">Lipid biosynthesis</keyword>
<feature type="transmembrane region" description="Helical" evidence="18">
    <location>
        <begin position="402"/>
        <end position="422"/>
    </location>
</feature>
<keyword evidence="11" id="KW-0443">Lipid metabolism</keyword>
<comment type="cofactor">
    <cofactor evidence="1">
        <name>Mg(2+)</name>
        <dbReference type="ChEBI" id="CHEBI:18420"/>
    </cofactor>
</comment>
<dbReference type="CDD" id="cd06423">
    <property type="entry name" value="CESA_like"/>
    <property type="match status" value="1"/>
</dbReference>
<dbReference type="EMBL" id="JHEG04000001">
    <property type="protein sequence ID" value="KAF3890720.1"/>
    <property type="molecule type" value="Genomic_DNA"/>
</dbReference>
<dbReference type="InterPro" id="IPR001173">
    <property type="entry name" value="Glyco_trans_2-like"/>
</dbReference>
<comment type="similarity">
    <text evidence="3">Belongs to the glycosyltransferase 2 family.</text>
</comment>
<dbReference type="Gene3D" id="3.90.550.10">
    <property type="entry name" value="Spore Coat Polysaccharide Biosynthesis Protein SpsA, Chain A"/>
    <property type="match status" value="1"/>
</dbReference>
<evidence type="ECO:0000256" key="13">
    <source>
        <dbReference type="ARBA" id="ARBA00023277"/>
    </source>
</evidence>
<feature type="transmembrane region" description="Helical" evidence="18">
    <location>
        <begin position="89"/>
        <end position="107"/>
    </location>
</feature>
<feature type="transmembrane region" description="Helical" evidence="18">
    <location>
        <begin position="66"/>
        <end position="83"/>
    </location>
</feature>
<feature type="domain" description="Glycosyltransferase 2-like" evidence="19">
    <location>
        <begin position="124"/>
        <end position="291"/>
    </location>
</feature>
<comment type="catalytic activity">
    <reaction evidence="14">
        <text>a 1,2-diacyl-sn-glycerol + UDP-alpha-D-glucose = a 1,2-diacyl-3-O-(beta-D-glucopyranosyl)-sn-glycerol + UDP + H(+)</text>
        <dbReference type="Rhea" id="RHEA:17285"/>
        <dbReference type="ChEBI" id="CHEBI:15378"/>
        <dbReference type="ChEBI" id="CHEBI:17815"/>
        <dbReference type="ChEBI" id="CHEBI:58223"/>
        <dbReference type="ChEBI" id="CHEBI:58885"/>
        <dbReference type="ChEBI" id="CHEBI:75799"/>
        <dbReference type="EC" id="2.4.1.336"/>
    </reaction>
</comment>
<dbReference type="FunFam" id="3.90.550.10:FF:000164">
    <property type="entry name" value="Beta-(1-3)-glucosyl transferase"/>
    <property type="match status" value="1"/>
</dbReference>
<sequence>MPANSWPENDPYNELDPLNSSEDLSGDLRYSNFSLLADLSVSEESVDETSPSMSHPSRFRGRRRKAALVLTIVWSGTIALHLVSWGTLFVLGLTTILGIHTLVAVFARPKKRLEEMQGDWPVVSVLVAAKNEEAVIDRLVKNLCSLEYPEERYEVWIIDDNSTDKTPHVLATLAQEYDQLKVLRREPDAGGGKSGALNQVLPLTKGEIVAVFDADAQVSSDLLLRVIPLFEKENLGAVQVRKVIANAAENFWTKGQAAEMALDAHMQQQRIATGGIGELRGNGQFVRREALLSCGGWNEETITDDLDLTFRLHLDDWDIECVFNPTVEEEGVTNAIALWHQRNRWAEGGYQRYLDYWDLILRNRMGTRKTWDLLMYMLLQYILPTAAVPDLLMAIARHRPPILSPVTGLTVTMSITGMFVGLRRIRKDKEFKISTTLLLMLETLRGTLYMFHWLVVMSTATARMSVRPKRLKWVKTVHQGKS</sequence>
<reference evidence="21" key="1">
    <citation type="journal article" date="2015" name="Genome Announc.">
        <title>Draft Genome Sequence of Tolypothrix boutellei Strain VB521301.</title>
        <authorList>
            <person name="Chandrababunaidu M.M."/>
            <person name="Singh D."/>
            <person name="Sen D."/>
            <person name="Bhan S."/>
            <person name="Das S."/>
            <person name="Gupta A."/>
            <person name="Adhikary S.P."/>
            <person name="Tripathy S."/>
        </authorList>
    </citation>
    <scope>NUCLEOTIDE SEQUENCE</scope>
    <source>
        <strain evidence="21">VB521301</strain>
    </source>
</reference>
<dbReference type="InterPro" id="IPR029044">
    <property type="entry name" value="Nucleotide-diphossugar_trans"/>
</dbReference>
<dbReference type="GO" id="GO:0006071">
    <property type="term" value="P:glycerol metabolic process"/>
    <property type="evidence" value="ECO:0007669"/>
    <property type="project" value="UniProtKB-KW"/>
</dbReference>
<evidence type="ECO:0000256" key="14">
    <source>
        <dbReference type="ARBA" id="ARBA00053004"/>
    </source>
</evidence>
<evidence type="ECO:0000256" key="12">
    <source>
        <dbReference type="ARBA" id="ARBA00023136"/>
    </source>
</evidence>
<evidence type="ECO:0000256" key="10">
    <source>
        <dbReference type="ARBA" id="ARBA00022989"/>
    </source>
</evidence>
<dbReference type="EMBL" id="JHEG02000037">
    <property type="protein sequence ID" value="KIE11982.1"/>
    <property type="molecule type" value="Genomic_DNA"/>
</dbReference>
<evidence type="ECO:0000313" key="20">
    <source>
        <dbReference type="EMBL" id="KAF3890720.1"/>
    </source>
</evidence>
<accession>A0A0C1NB83</accession>
<keyword evidence="10 18" id="KW-1133">Transmembrane helix</keyword>
<evidence type="ECO:0000256" key="5">
    <source>
        <dbReference type="ARBA" id="ARBA00022676"/>
    </source>
</evidence>
<dbReference type="OrthoDB" id="9766299at2"/>
<evidence type="ECO:0000256" key="17">
    <source>
        <dbReference type="ARBA" id="ARBA00078564"/>
    </source>
</evidence>
<dbReference type="STRING" id="1479485.DA73_0210135"/>